<comment type="subcellular location">
    <subcellularLocation>
        <location evidence="1">Cell membrane</location>
        <topology evidence="1">Multi-pass membrane protein</topology>
    </subcellularLocation>
</comment>
<evidence type="ECO:0000256" key="2">
    <source>
        <dbReference type="ARBA" id="ARBA00007935"/>
    </source>
</evidence>
<keyword evidence="5 8" id="KW-0812">Transmembrane</keyword>
<dbReference type="STRING" id="930129.SAMN05216352_11278"/>
<dbReference type="InterPro" id="IPR037294">
    <property type="entry name" value="ABC_BtuC-like"/>
</dbReference>
<keyword evidence="6 8" id="KW-1133">Transmembrane helix</keyword>
<dbReference type="GO" id="GO:0005886">
    <property type="term" value="C:plasma membrane"/>
    <property type="evidence" value="ECO:0007669"/>
    <property type="project" value="UniProtKB-SubCell"/>
</dbReference>
<evidence type="ECO:0000256" key="1">
    <source>
        <dbReference type="ARBA" id="ARBA00004651"/>
    </source>
</evidence>
<evidence type="ECO:0000256" key="3">
    <source>
        <dbReference type="ARBA" id="ARBA00022448"/>
    </source>
</evidence>
<feature type="transmembrane region" description="Helical" evidence="8">
    <location>
        <begin position="21"/>
        <end position="43"/>
    </location>
</feature>
<dbReference type="AlphaFoldDB" id="A0A1G8NLY8"/>
<dbReference type="Gene3D" id="1.10.3470.10">
    <property type="entry name" value="ABC transporter involved in vitamin B12 uptake, BtuC"/>
    <property type="match status" value="1"/>
</dbReference>
<feature type="transmembrane region" description="Helical" evidence="8">
    <location>
        <begin position="209"/>
        <end position="231"/>
    </location>
</feature>
<evidence type="ECO:0000256" key="8">
    <source>
        <dbReference type="SAM" id="Phobius"/>
    </source>
</evidence>
<feature type="transmembrane region" description="Helical" evidence="8">
    <location>
        <begin position="252"/>
        <end position="278"/>
    </location>
</feature>
<dbReference type="SUPFAM" id="SSF81345">
    <property type="entry name" value="ABC transporter involved in vitamin B12 uptake, BtuC"/>
    <property type="match status" value="1"/>
</dbReference>
<reference evidence="9 10" key="1">
    <citation type="submission" date="2016-10" db="EMBL/GenBank/DDBJ databases">
        <authorList>
            <person name="de Groot N.N."/>
        </authorList>
    </citation>
    <scope>NUCLEOTIDE SEQUENCE [LARGE SCALE GENOMIC DNA]</scope>
    <source>
        <strain evidence="10">P4B,CCM 7963,CECT 7998,DSM 25260,IBRC-M 10614,KCTC 13821</strain>
    </source>
</reference>
<sequence>MKRYVTFRNKKNTVSFQIEGKTILTLGILVFLVLLACVAGPSLGSKLLHPFEVLQTIMGQGTGGNEFIVLGSRLPRTLLSLLVGAALGVSGLILQGVVRNPLAAPDIIGVTGGAAVAAVAFLTYLAESLSIAWMPLAAITGALIISIFIYALAWKNGITPIRLVLIGIGISAIMSALTTFMIVVSSAVTANQAYLWLTGSVYGASWEDVFTIAAVVFILLPLVLVFSRSLNSQQLGDDVASGVGVRVQRDRLILLGISVVLAGAAVAAVGAIGFVGLISPHIARTLVDKQFGNLAVASALTGGLILFGADLAARTIFYPIDIPAGVFTAGIGAPFFLYLLFKNRNQF</sequence>
<feature type="transmembrane region" description="Helical" evidence="8">
    <location>
        <begin position="107"/>
        <end position="126"/>
    </location>
</feature>
<keyword evidence="3" id="KW-0813">Transport</keyword>
<evidence type="ECO:0000256" key="7">
    <source>
        <dbReference type="ARBA" id="ARBA00023136"/>
    </source>
</evidence>
<dbReference type="EMBL" id="FNDU01000012">
    <property type="protein sequence ID" value="SDI81279.1"/>
    <property type="molecule type" value="Genomic_DNA"/>
</dbReference>
<name>A0A1G8NLY8_9BACI</name>
<dbReference type="PANTHER" id="PTHR30472:SF24">
    <property type="entry name" value="FERRIC ENTEROBACTIN TRANSPORT SYSTEM PERMEASE PROTEIN FEPG"/>
    <property type="match status" value="1"/>
</dbReference>
<dbReference type="GO" id="GO:0033214">
    <property type="term" value="P:siderophore-iron import into cell"/>
    <property type="evidence" value="ECO:0007669"/>
    <property type="project" value="TreeGrafter"/>
</dbReference>
<dbReference type="InterPro" id="IPR000522">
    <property type="entry name" value="ABC_transptr_permease_BtuC"/>
</dbReference>
<dbReference type="CDD" id="cd06550">
    <property type="entry name" value="TM_ABC_iron-siderophores_like"/>
    <property type="match status" value="1"/>
</dbReference>
<dbReference type="FunFam" id="1.10.3470.10:FF:000001">
    <property type="entry name" value="Vitamin B12 ABC transporter permease BtuC"/>
    <property type="match status" value="1"/>
</dbReference>
<gene>
    <name evidence="9" type="ORF">SAMN05216352_11278</name>
</gene>
<accession>A0A1G8NLY8</accession>
<feature type="transmembrane region" description="Helical" evidence="8">
    <location>
        <begin position="78"/>
        <end position="98"/>
    </location>
</feature>
<dbReference type="Pfam" id="PF01032">
    <property type="entry name" value="FecCD"/>
    <property type="match status" value="1"/>
</dbReference>
<protein>
    <submittedName>
        <fullName evidence="9">Iron complex transport system permease protein</fullName>
    </submittedName>
</protein>
<keyword evidence="10" id="KW-1185">Reference proteome</keyword>
<feature type="transmembrane region" description="Helical" evidence="8">
    <location>
        <begin position="164"/>
        <end position="189"/>
    </location>
</feature>
<evidence type="ECO:0000313" key="9">
    <source>
        <dbReference type="EMBL" id="SDI81279.1"/>
    </source>
</evidence>
<evidence type="ECO:0000256" key="5">
    <source>
        <dbReference type="ARBA" id="ARBA00022692"/>
    </source>
</evidence>
<dbReference type="GO" id="GO:0022857">
    <property type="term" value="F:transmembrane transporter activity"/>
    <property type="evidence" value="ECO:0007669"/>
    <property type="project" value="InterPro"/>
</dbReference>
<evidence type="ECO:0000313" key="10">
    <source>
        <dbReference type="Proteomes" id="UP000199017"/>
    </source>
</evidence>
<comment type="similarity">
    <text evidence="2">Belongs to the binding-protein-dependent transport system permease family. FecCD subfamily.</text>
</comment>
<organism evidence="9 10">
    <name type="scientific">Alteribacillus bidgolensis</name>
    <dbReference type="NCBI Taxonomy" id="930129"/>
    <lineage>
        <taxon>Bacteria</taxon>
        <taxon>Bacillati</taxon>
        <taxon>Bacillota</taxon>
        <taxon>Bacilli</taxon>
        <taxon>Bacillales</taxon>
        <taxon>Bacillaceae</taxon>
        <taxon>Alteribacillus</taxon>
    </lineage>
</organism>
<evidence type="ECO:0000256" key="4">
    <source>
        <dbReference type="ARBA" id="ARBA00022475"/>
    </source>
</evidence>
<feature type="transmembrane region" description="Helical" evidence="8">
    <location>
        <begin position="316"/>
        <end position="341"/>
    </location>
</feature>
<dbReference type="Proteomes" id="UP000199017">
    <property type="component" value="Unassembled WGS sequence"/>
</dbReference>
<dbReference type="OrthoDB" id="9811721at2"/>
<dbReference type="RefSeq" id="WP_091587072.1">
    <property type="nucleotide sequence ID" value="NZ_FNDU01000012.1"/>
</dbReference>
<keyword evidence="7 8" id="KW-0472">Membrane</keyword>
<keyword evidence="4" id="KW-1003">Cell membrane</keyword>
<evidence type="ECO:0000256" key="6">
    <source>
        <dbReference type="ARBA" id="ARBA00022989"/>
    </source>
</evidence>
<proteinExistence type="inferred from homology"/>
<feature type="transmembrane region" description="Helical" evidence="8">
    <location>
        <begin position="290"/>
        <end position="309"/>
    </location>
</feature>
<feature type="transmembrane region" description="Helical" evidence="8">
    <location>
        <begin position="132"/>
        <end position="152"/>
    </location>
</feature>
<dbReference type="PANTHER" id="PTHR30472">
    <property type="entry name" value="FERRIC ENTEROBACTIN TRANSPORT SYSTEM PERMEASE PROTEIN"/>
    <property type="match status" value="1"/>
</dbReference>